<reference evidence="4" key="1">
    <citation type="submission" date="2016-10" db="EMBL/GenBank/DDBJ databases">
        <title>Sequence of Gallionella enrichment culture.</title>
        <authorList>
            <person name="Poehlein A."/>
            <person name="Muehling M."/>
            <person name="Daniel R."/>
        </authorList>
    </citation>
    <scope>NUCLEOTIDE SEQUENCE</scope>
</reference>
<feature type="domain" description="FimV N-terminal" evidence="3">
    <location>
        <begin position="25"/>
        <end position="132"/>
    </location>
</feature>
<evidence type="ECO:0000259" key="3">
    <source>
        <dbReference type="Pfam" id="PF25800"/>
    </source>
</evidence>
<dbReference type="NCBIfam" id="TIGR03505">
    <property type="entry name" value="FimV_core"/>
    <property type="match status" value="1"/>
</dbReference>
<keyword evidence="1" id="KW-0175">Coiled coil</keyword>
<dbReference type="Gene3D" id="1.20.58.2200">
    <property type="match status" value="1"/>
</dbReference>
<gene>
    <name evidence="4" type="ORF">GALL_61360</name>
</gene>
<dbReference type="CDD" id="cd00118">
    <property type="entry name" value="LysM"/>
    <property type="match status" value="1"/>
</dbReference>
<evidence type="ECO:0000256" key="1">
    <source>
        <dbReference type="SAM" id="Coils"/>
    </source>
</evidence>
<feature type="region of interest" description="Disordered" evidence="2">
    <location>
        <begin position="293"/>
        <end position="316"/>
    </location>
</feature>
<name>A0A1J5T809_9ZZZZ</name>
<comment type="caution">
    <text evidence="4">The sequence shown here is derived from an EMBL/GenBank/DDBJ whole genome shotgun (WGS) entry which is preliminary data.</text>
</comment>
<feature type="region of interest" description="Disordered" evidence="2">
    <location>
        <begin position="405"/>
        <end position="427"/>
    </location>
</feature>
<protein>
    <recommendedName>
        <fullName evidence="3">FimV N-terminal domain-containing protein</fullName>
    </recommendedName>
</protein>
<dbReference type="InterPro" id="IPR057840">
    <property type="entry name" value="FimV_N"/>
</dbReference>
<dbReference type="Pfam" id="PF25800">
    <property type="entry name" value="FimV_N"/>
    <property type="match status" value="1"/>
</dbReference>
<dbReference type="InterPro" id="IPR020011">
    <property type="entry name" value="FimV_C"/>
</dbReference>
<dbReference type="InterPro" id="IPR038440">
    <property type="entry name" value="FimV_C_sf"/>
</dbReference>
<dbReference type="EMBL" id="MLJW01000017">
    <property type="protein sequence ID" value="OIR12437.1"/>
    <property type="molecule type" value="Genomic_DNA"/>
</dbReference>
<dbReference type="AlphaFoldDB" id="A0A1J5T809"/>
<sequence>MHKSKLKQISLAVCLALMPYSSFAAGLGKINVSSGLGEPLKAEVELLSVSPDELSTIVATIASEDAYAAQGIARLSIHNSIKIELSKNANGSPVLKLRSNQPISDPYLDMLIELDWASGRLLRDYTILLDPPGYKQTVDQAVSTSAVSPAVSMPVISESLKNDASANANNAKKSKIPLQQAQVKPHESIDEQKLITKRGDTLISIAKKTQVDGVGLDQMLVGLYESNKDAFISSNMNRLKVGKIIKVPTRESLVSIDAQQAKQSIKVHSSNWNAYRNSLAAAVETTPAMVENEHKQTSSGKITTAEDKAAPVKSGPQDVVRLSAGEKDLAKSNKEAGMAADAKVIALQEEATAREKTLKEAQDRASALEKQIQDMQKLLALKSQAMLDLQKNAEIKTSSIVQADKANVASTPDTKSSEEAKPVADSMPKAVAEVKKPVEPTKVQPVQPESPQVEVSWLDSLMNAVDLTILGGASGVALLGAAWMFLRNKRRKDLDSFERGILTSGGLRANTVFGNTTGSTSSADTSFLTDFAQSANGSMIDANDVDPIAEAEVYMAYGRDAQAEEILKDAISKEPKRYELHLKLLEMYASQRAASAFEAVAGELYTTLGAEDPTWIKIAEMGATFEPDNPLYKVSKSVRDVPSEDKKLDASDFSDVAISSDDSLDFVLGDEVVTNTQPAAESSDVMDMSEFSSSALALDDALDMDLNDTNSLETTFPEISDESESINESVVSESFSLDSKSDDVIDFNLDSPNSDLAEDITANLSESAAEESVVEEALSLDSATDKVMDFDLGDFNLSSETSVDIASDEASDSLPAFDFTGASNDGLDTVNFDLPVSNDVDSKADVDGTEGSGDGLADFNMEFSLPADQADIDSKRAVEAVASTISDISFDLDASPEELPKLGSDIDLSSEDSAITFDLPVDVLHDSDSSNEVVSDVDVGIEDVPEALPTVDFSVQDEPEVIAPSKSELSSNELDINELDLSSISLDLDDELPESDVEQVSLDAGLPDIAGLESQDVEVKLDLVAAYIDMDDTEGARELLEEVLKEGGPQQQLRAQQLLESLV</sequence>
<dbReference type="NCBIfam" id="TIGR03504">
    <property type="entry name" value="FimV_Cterm"/>
    <property type="match status" value="1"/>
</dbReference>
<dbReference type="InterPro" id="IPR020012">
    <property type="entry name" value="LysM_FimV"/>
</dbReference>
<accession>A0A1J5T809</accession>
<dbReference type="InterPro" id="IPR018392">
    <property type="entry name" value="LysM"/>
</dbReference>
<feature type="coiled-coil region" evidence="1">
    <location>
        <begin position="344"/>
        <end position="385"/>
    </location>
</feature>
<proteinExistence type="predicted"/>
<organism evidence="4">
    <name type="scientific">mine drainage metagenome</name>
    <dbReference type="NCBI Taxonomy" id="410659"/>
    <lineage>
        <taxon>unclassified sequences</taxon>
        <taxon>metagenomes</taxon>
        <taxon>ecological metagenomes</taxon>
    </lineage>
</organism>
<evidence type="ECO:0000256" key="2">
    <source>
        <dbReference type="SAM" id="MobiDB-lite"/>
    </source>
</evidence>
<evidence type="ECO:0000313" key="4">
    <source>
        <dbReference type="EMBL" id="OIR12437.1"/>
    </source>
</evidence>